<accession>A0ABV0V3N7</accession>
<feature type="chain" id="PRO_5047064643" evidence="2">
    <location>
        <begin position="28"/>
        <end position="197"/>
    </location>
</feature>
<proteinExistence type="predicted"/>
<organism evidence="3 4">
    <name type="scientific">Ilyodon furcidens</name>
    <name type="common">goldbreast splitfin</name>
    <dbReference type="NCBI Taxonomy" id="33524"/>
    <lineage>
        <taxon>Eukaryota</taxon>
        <taxon>Metazoa</taxon>
        <taxon>Chordata</taxon>
        <taxon>Craniata</taxon>
        <taxon>Vertebrata</taxon>
        <taxon>Euteleostomi</taxon>
        <taxon>Actinopterygii</taxon>
        <taxon>Neopterygii</taxon>
        <taxon>Teleostei</taxon>
        <taxon>Neoteleostei</taxon>
        <taxon>Acanthomorphata</taxon>
        <taxon>Ovalentaria</taxon>
        <taxon>Atherinomorphae</taxon>
        <taxon>Cyprinodontiformes</taxon>
        <taxon>Goodeidae</taxon>
        <taxon>Ilyodon</taxon>
    </lineage>
</organism>
<protein>
    <submittedName>
        <fullName evidence="3">Uncharacterized protein</fullName>
    </submittedName>
</protein>
<comment type="caution">
    <text evidence="3">The sequence shown here is derived from an EMBL/GenBank/DDBJ whole genome shotgun (WGS) entry which is preliminary data.</text>
</comment>
<reference evidence="3 4" key="1">
    <citation type="submission" date="2021-06" db="EMBL/GenBank/DDBJ databases">
        <authorList>
            <person name="Palmer J.M."/>
        </authorList>
    </citation>
    <scope>NUCLEOTIDE SEQUENCE [LARGE SCALE GENOMIC DNA]</scope>
    <source>
        <strain evidence="4">if_2019</strain>
        <tissue evidence="3">Muscle</tissue>
    </source>
</reference>
<keyword evidence="1" id="KW-0812">Transmembrane</keyword>
<sequence>MTLRKLRPSASLLLLLLLLLFLHLLGAKSLSQEECQSEPRLSFHLSFLPLTEGGEKRRRRRRRKERSYIINTHTHAGIIRLWKLCGSGGKSVHCASSTLSFWVSLAVLGLFAFICPHLSSFEDVFVGSLLSLLVRTAFCSSCSSISYLLTSTRCFDFPSLLFNTEASSPLDHQGHIFHFYKCTFLFIDSFSQDHRCI</sequence>
<evidence type="ECO:0000256" key="1">
    <source>
        <dbReference type="SAM" id="Phobius"/>
    </source>
</evidence>
<dbReference type="Proteomes" id="UP001482620">
    <property type="component" value="Unassembled WGS sequence"/>
</dbReference>
<dbReference type="EMBL" id="JAHRIQ010094227">
    <property type="protein sequence ID" value="MEQ2251973.1"/>
    <property type="molecule type" value="Genomic_DNA"/>
</dbReference>
<evidence type="ECO:0000313" key="4">
    <source>
        <dbReference type="Proteomes" id="UP001482620"/>
    </source>
</evidence>
<keyword evidence="4" id="KW-1185">Reference proteome</keyword>
<keyword evidence="2" id="KW-0732">Signal</keyword>
<keyword evidence="1" id="KW-1133">Transmembrane helix</keyword>
<evidence type="ECO:0000313" key="3">
    <source>
        <dbReference type="EMBL" id="MEQ2251973.1"/>
    </source>
</evidence>
<feature type="transmembrane region" description="Helical" evidence="1">
    <location>
        <begin position="99"/>
        <end position="118"/>
    </location>
</feature>
<gene>
    <name evidence="3" type="ORF">ILYODFUR_016773</name>
</gene>
<feature type="signal peptide" evidence="2">
    <location>
        <begin position="1"/>
        <end position="27"/>
    </location>
</feature>
<keyword evidence="1" id="KW-0472">Membrane</keyword>
<evidence type="ECO:0000256" key="2">
    <source>
        <dbReference type="SAM" id="SignalP"/>
    </source>
</evidence>
<name>A0ABV0V3N7_9TELE</name>